<evidence type="ECO:0000313" key="2">
    <source>
        <dbReference type="EMBL" id="SNR54369.1"/>
    </source>
</evidence>
<dbReference type="GO" id="GO:0004177">
    <property type="term" value="F:aminopeptidase activity"/>
    <property type="evidence" value="ECO:0007669"/>
    <property type="project" value="UniProtKB-KW"/>
</dbReference>
<name>A0A238X933_9PSEU</name>
<dbReference type="InterPro" id="IPR029058">
    <property type="entry name" value="AB_hydrolase_fold"/>
</dbReference>
<evidence type="ECO:0000313" key="3">
    <source>
        <dbReference type="Proteomes" id="UP000198348"/>
    </source>
</evidence>
<reference evidence="2 3" key="1">
    <citation type="submission" date="2017-06" db="EMBL/GenBank/DDBJ databases">
        <authorList>
            <person name="Kim H.J."/>
            <person name="Triplett B.A."/>
        </authorList>
    </citation>
    <scope>NUCLEOTIDE SEQUENCE [LARGE SCALE GENOMIC DNA]</scope>
    <source>
        <strain evidence="2 3">DSM 45207</strain>
    </source>
</reference>
<dbReference type="OrthoDB" id="4371333at2"/>
<dbReference type="EMBL" id="FZNW01000009">
    <property type="protein sequence ID" value="SNR54369.1"/>
    <property type="molecule type" value="Genomic_DNA"/>
</dbReference>
<dbReference type="AlphaFoldDB" id="A0A238X933"/>
<dbReference type="Pfam" id="PF12146">
    <property type="entry name" value="Hydrolase_4"/>
    <property type="match status" value="1"/>
</dbReference>
<protein>
    <submittedName>
        <fullName evidence="2">Serine aminopeptidase, S33</fullName>
    </submittedName>
</protein>
<dbReference type="RefSeq" id="WP_141134639.1">
    <property type="nucleotide sequence ID" value="NZ_FZNW01000009.1"/>
</dbReference>
<dbReference type="InterPro" id="IPR022742">
    <property type="entry name" value="Hydrolase_4"/>
</dbReference>
<keyword evidence="3" id="KW-1185">Reference proteome</keyword>
<accession>A0A238X933</accession>
<dbReference type="Proteomes" id="UP000198348">
    <property type="component" value="Unassembled WGS sequence"/>
</dbReference>
<gene>
    <name evidence="2" type="ORF">SAMN06265360_109107</name>
</gene>
<keyword evidence="2" id="KW-0031">Aminopeptidase</keyword>
<organism evidence="2 3">
    <name type="scientific">Haloechinothrix alba</name>
    <dbReference type="NCBI Taxonomy" id="664784"/>
    <lineage>
        <taxon>Bacteria</taxon>
        <taxon>Bacillati</taxon>
        <taxon>Actinomycetota</taxon>
        <taxon>Actinomycetes</taxon>
        <taxon>Pseudonocardiales</taxon>
        <taxon>Pseudonocardiaceae</taxon>
        <taxon>Haloechinothrix</taxon>
    </lineage>
</organism>
<keyword evidence="2" id="KW-0378">Hydrolase</keyword>
<dbReference type="Gene3D" id="3.40.50.1820">
    <property type="entry name" value="alpha/beta hydrolase"/>
    <property type="match status" value="1"/>
</dbReference>
<evidence type="ECO:0000259" key="1">
    <source>
        <dbReference type="Pfam" id="PF12146"/>
    </source>
</evidence>
<sequence>MHARSSLPVQEHLITVELTLPSSTAALLPGTGSDDTFVRAAFERPLRLMGIRLLAPFPAPGAGIVENAFAALDDAAERSPAPLIVGGVSFGAHIAAAWSLRNPRRCAGLLIALPAWSGQPDGAPAARAAHLWATWVRENSLDNALTLATRDVRPWLARELHRTWRRHGAGLADGLDAAATHPAPEPAELRALDVPAGIATCTDDAVHPTTVAEDWARALPAAEVQRSTLGALEHGRDPLGRAALLALLRAVSRR</sequence>
<keyword evidence="2" id="KW-0645">Protease</keyword>
<feature type="domain" description="Serine aminopeptidase S33" evidence="1">
    <location>
        <begin position="65"/>
        <end position="234"/>
    </location>
</feature>
<proteinExistence type="predicted"/>
<dbReference type="SUPFAM" id="SSF53474">
    <property type="entry name" value="alpha/beta-Hydrolases"/>
    <property type="match status" value="1"/>
</dbReference>